<feature type="domain" description="Rhodanese" evidence="2">
    <location>
        <begin position="56"/>
        <end position="147"/>
    </location>
</feature>
<feature type="signal peptide" evidence="1">
    <location>
        <begin position="1"/>
        <end position="20"/>
    </location>
</feature>
<dbReference type="SUPFAM" id="SSF52821">
    <property type="entry name" value="Rhodanese/Cell cycle control phosphatase"/>
    <property type="match status" value="1"/>
</dbReference>
<feature type="chain" id="PRO_5029717443" evidence="1">
    <location>
        <begin position="21"/>
        <end position="148"/>
    </location>
</feature>
<keyword evidence="1" id="KW-0732">Signal</keyword>
<gene>
    <name evidence="3" type="ORF">G3O08_19515</name>
</gene>
<proteinExistence type="predicted"/>
<dbReference type="RefSeq" id="WP_163287135.1">
    <property type="nucleotide sequence ID" value="NZ_JAAGVY010000069.1"/>
</dbReference>
<dbReference type="PANTHER" id="PTHR43031:SF1">
    <property type="entry name" value="PYRIDINE NUCLEOTIDE-DISULPHIDE OXIDOREDUCTASE"/>
    <property type="match status" value="1"/>
</dbReference>
<sequence length="148" mass="16279">MKSQVLIFSLFLIISTAACGQIDKNADQVNTTSEVSDSQKAVVHVINVQEFKSKLELPDAQIIDVRTDAEVAEGMIPNAVQMDVAEWNGFVVSVESLDPDKPVLVYCRSGGRSNRAATYLVEKGFTEVYDLSGGITDWNRNNEEIVKP</sequence>
<keyword evidence="4" id="KW-1185">Reference proteome</keyword>
<dbReference type="InterPro" id="IPR036873">
    <property type="entry name" value="Rhodanese-like_dom_sf"/>
</dbReference>
<dbReference type="AlphaFoldDB" id="A0A7K3WYE5"/>
<name>A0A7K3WYE5_9FLAO</name>
<reference evidence="3 4" key="1">
    <citation type="submission" date="2020-02" db="EMBL/GenBank/DDBJ databases">
        <title>Out from the shadows clarifying the taxonomy of the family Cryomorphaceae and related taxa by utilizing the GTDB taxonomic framework.</title>
        <authorList>
            <person name="Bowman J.P."/>
        </authorList>
    </citation>
    <scope>NUCLEOTIDE SEQUENCE [LARGE SCALE GENOMIC DNA]</scope>
    <source>
        <strain evidence="3 4">QSSC 1-22</strain>
    </source>
</reference>
<dbReference type="InterPro" id="IPR001763">
    <property type="entry name" value="Rhodanese-like_dom"/>
</dbReference>
<dbReference type="Pfam" id="PF00581">
    <property type="entry name" value="Rhodanese"/>
    <property type="match status" value="1"/>
</dbReference>
<evidence type="ECO:0000313" key="3">
    <source>
        <dbReference type="EMBL" id="NEN25685.1"/>
    </source>
</evidence>
<evidence type="ECO:0000313" key="4">
    <source>
        <dbReference type="Proteomes" id="UP000486602"/>
    </source>
</evidence>
<dbReference type="Gene3D" id="3.40.250.10">
    <property type="entry name" value="Rhodanese-like domain"/>
    <property type="match status" value="1"/>
</dbReference>
<dbReference type="EMBL" id="JAAGVY010000069">
    <property type="protein sequence ID" value="NEN25685.1"/>
    <property type="molecule type" value="Genomic_DNA"/>
</dbReference>
<dbReference type="PROSITE" id="PS51257">
    <property type="entry name" value="PROKAR_LIPOPROTEIN"/>
    <property type="match status" value="1"/>
</dbReference>
<protein>
    <submittedName>
        <fullName evidence="3">Rhodanese-like domain-containing protein</fullName>
    </submittedName>
</protein>
<accession>A0A7K3WYE5</accession>
<dbReference type="SMART" id="SM00450">
    <property type="entry name" value="RHOD"/>
    <property type="match status" value="1"/>
</dbReference>
<dbReference type="InterPro" id="IPR050229">
    <property type="entry name" value="GlpE_sulfurtransferase"/>
</dbReference>
<comment type="caution">
    <text evidence="3">The sequence shown here is derived from an EMBL/GenBank/DDBJ whole genome shotgun (WGS) entry which is preliminary data.</text>
</comment>
<evidence type="ECO:0000256" key="1">
    <source>
        <dbReference type="SAM" id="SignalP"/>
    </source>
</evidence>
<dbReference type="Proteomes" id="UP000486602">
    <property type="component" value="Unassembled WGS sequence"/>
</dbReference>
<dbReference type="CDD" id="cd00158">
    <property type="entry name" value="RHOD"/>
    <property type="match status" value="1"/>
</dbReference>
<dbReference type="PANTHER" id="PTHR43031">
    <property type="entry name" value="FAD-DEPENDENT OXIDOREDUCTASE"/>
    <property type="match status" value="1"/>
</dbReference>
<evidence type="ECO:0000259" key="2">
    <source>
        <dbReference type="PROSITE" id="PS50206"/>
    </source>
</evidence>
<dbReference type="PROSITE" id="PS50206">
    <property type="entry name" value="RHODANESE_3"/>
    <property type="match status" value="1"/>
</dbReference>
<organism evidence="3 4">
    <name type="scientific">Cryomorpha ignava</name>
    <dbReference type="NCBI Taxonomy" id="101383"/>
    <lineage>
        <taxon>Bacteria</taxon>
        <taxon>Pseudomonadati</taxon>
        <taxon>Bacteroidota</taxon>
        <taxon>Flavobacteriia</taxon>
        <taxon>Flavobacteriales</taxon>
        <taxon>Cryomorphaceae</taxon>
        <taxon>Cryomorpha</taxon>
    </lineage>
</organism>